<reference evidence="1 2" key="1">
    <citation type="submission" date="2017-10" db="EMBL/GenBank/DDBJ databases">
        <title>Comparative genomics in systemic dimorphic fungi from Ajellomycetaceae.</title>
        <authorList>
            <person name="Munoz J.F."/>
            <person name="Mcewen J.G."/>
            <person name="Clay O.K."/>
            <person name="Cuomo C.A."/>
        </authorList>
    </citation>
    <scope>NUCLEOTIDE SEQUENCE [LARGE SCALE GENOMIC DNA]</scope>
    <source>
        <strain evidence="1 2">UAMH4076</strain>
    </source>
</reference>
<dbReference type="AlphaFoldDB" id="A0A2B7Z3X4"/>
<sequence length="83" mass="8991">MSLDALLAGPENSGAALARSWACGKSSGGSHANLKQMHVQFNRKFGSPKLHMGRDQCYVLKCYDHYFGVCNAAGRDAWEISGD</sequence>
<dbReference type="VEuPathDB" id="FungiDB:EMCG_08504"/>
<evidence type="ECO:0000313" key="2">
    <source>
        <dbReference type="Proteomes" id="UP000226031"/>
    </source>
</evidence>
<gene>
    <name evidence="1" type="ORF">GX50_08656</name>
</gene>
<name>A0A2B7Z3X4_9EURO</name>
<comment type="caution">
    <text evidence="1">The sequence shown here is derived from an EMBL/GenBank/DDBJ whole genome shotgun (WGS) entry which is preliminary data.</text>
</comment>
<evidence type="ECO:0000313" key="1">
    <source>
        <dbReference type="EMBL" id="PGH28606.1"/>
    </source>
</evidence>
<dbReference type="Proteomes" id="UP000226031">
    <property type="component" value="Unassembled WGS sequence"/>
</dbReference>
<dbReference type="EMBL" id="PDND01000364">
    <property type="protein sequence ID" value="PGH28606.1"/>
    <property type="molecule type" value="Genomic_DNA"/>
</dbReference>
<accession>A0A2B7Z3X4</accession>
<protein>
    <submittedName>
        <fullName evidence="1">Uncharacterized protein</fullName>
    </submittedName>
</protein>
<keyword evidence="2" id="KW-1185">Reference proteome</keyword>
<proteinExistence type="predicted"/>
<organism evidence="1 2">
    <name type="scientific">[Emmonsia] crescens</name>
    <dbReference type="NCBI Taxonomy" id="73230"/>
    <lineage>
        <taxon>Eukaryota</taxon>
        <taxon>Fungi</taxon>
        <taxon>Dikarya</taxon>
        <taxon>Ascomycota</taxon>
        <taxon>Pezizomycotina</taxon>
        <taxon>Eurotiomycetes</taxon>
        <taxon>Eurotiomycetidae</taxon>
        <taxon>Onygenales</taxon>
        <taxon>Ajellomycetaceae</taxon>
        <taxon>Emergomyces</taxon>
    </lineage>
</organism>